<organism evidence="2 3">
    <name type="scientific">Rhodopseudomonas rhenobacensis</name>
    <dbReference type="NCBI Taxonomy" id="87461"/>
    <lineage>
        <taxon>Bacteria</taxon>
        <taxon>Pseudomonadati</taxon>
        <taxon>Pseudomonadota</taxon>
        <taxon>Alphaproteobacteria</taxon>
        <taxon>Hyphomicrobiales</taxon>
        <taxon>Nitrobacteraceae</taxon>
        <taxon>Rhodopseudomonas</taxon>
    </lineage>
</organism>
<gene>
    <name evidence="2" type="ORF">HNR60_004624</name>
</gene>
<keyword evidence="3" id="KW-1185">Reference proteome</keyword>
<proteinExistence type="predicted"/>
<dbReference type="AlphaFoldDB" id="A0A7W7Z889"/>
<keyword evidence="1" id="KW-0732">Signal</keyword>
<feature type="chain" id="PRO_5030652339" evidence="1">
    <location>
        <begin position="22"/>
        <end position="94"/>
    </location>
</feature>
<protein>
    <submittedName>
        <fullName evidence="2">Uncharacterized protein</fullName>
    </submittedName>
</protein>
<feature type="signal peptide" evidence="1">
    <location>
        <begin position="1"/>
        <end position="21"/>
    </location>
</feature>
<reference evidence="2 3" key="1">
    <citation type="submission" date="2020-08" db="EMBL/GenBank/DDBJ databases">
        <title>Genomic Encyclopedia of Type Strains, Phase IV (KMG-IV): sequencing the most valuable type-strain genomes for metagenomic binning, comparative biology and taxonomic classification.</title>
        <authorList>
            <person name="Goeker M."/>
        </authorList>
    </citation>
    <scope>NUCLEOTIDE SEQUENCE [LARGE SCALE GENOMIC DNA]</scope>
    <source>
        <strain evidence="2 3">DSM 12706</strain>
    </source>
</reference>
<name>A0A7W7Z889_9BRAD</name>
<comment type="caution">
    <text evidence="2">The sequence shown here is derived from an EMBL/GenBank/DDBJ whole genome shotgun (WGS) entry which is preliminary data.</text>
</comment>
<dbReference type="EMBL" id="JACHIH010000049">
    <property type="protein sequence ID" value="MBB5049840.1"/>
    <property type="molecule type" value="Genomic_DNA"/>
</dbReference>
<dbReference type="RefSeq" id="WP_184262524.1">
    <property type="nucleotide sequence ID" value="NZ_JACHIH010000049.1"/>
</dbReference>
<evidence type="ECO:0000313" key="2">
    <source>
        <dbReference type="EMBL" id="MBB5049840.1"/>
    </source>
</evidence>
<dbReference type="Proteomes" id="UP000542353">
    <property type="component" value="Unassembled WGS sequence"/>
</dbReference>
<evidence type="ECO:0000313" key="3">
    <source>
        <dbReference type="Proteomes" id="UP000542353"/>
    </source>
</evidence>
<evidence type="ECO:0000256" key="1">
    <source>
        <dbReference type="SAM" id="SignalP"/>
    </source>
</evidence>
<sequence length="94" mass="9806">MRMIGALAIVGGLLASGASQADTVAPIQGNDTGGIISYSLVGQTDIRAIAVDHCARYGKVVKLTGVQATYGGYISFACRWVPYGANERPLRAAY</sequence>
<accession>A0A7W7Z889</accession>